<dbReference type="CDD" id="cd02199">
    <property type="entry name" value="YjgF_YER057c_UK114_like_1"/>
    <property type="match status" value="1"/>
</dbReference>
<organism evidence="2 3">
    <name type="scientific">Pelagicoccus albus</name>
    <dbReference type="NCBI Taxonomy" id="415222"/>
    <lineage>
        <taxon>Bacteria</taxon>
        <taxon>Pseudomonadati</taxon>
        <taxon>Verrucomicrobiota</taxon>
        <taxon>Opitutia</taxon>
        <taxon>Puniceicoccales</taxon>
        <taxon>Pelagicoccaceae</taxon>
        <taxon>Pelagicoccus</taxon>
    </lineage>
</organism>
<dbReference type="InterPro" id="IPR035959">
    <property type="entry name" value="RutC-like_sf"/>
</dbReference>
<dbReference type="PANTHER" id="PTHR43760:SF1">
    <property type="entry name" value="ENDORIBONUCLEASE L-PSP_CHORISMATE MUTASE-LIKE DOMAIN-CONTAINING PROTEIN"/>
    <property type="match status" value="1"/>
</dbReference>
<dbReference type="Gene3D" id="3.30.1330.40">
    <property type="entry name" value="RutC-like"/>
    <property type="match status" value="1"/>
</dbReference>
<dbReference type="InterPro" id="IPR013813">
    <property type="entry name" value="Endoribo_LPSP/chorism_mut-like"/>
</dbReference>
<comment type="caution">
    <text evidence="2">The sequence shown here is derived from an EMBL/GenBank/DDBJ whole genome shotgun (WGS) entry which is preliminary data.</text>
</comment>
<gene>
    <name evidence="2" type="ORF">H5P27_15880</name>
</gene>
<dbReference type="EMBL" id="JACHVC010000013">
    <property type="protein sequence ID" value="MBC2607532.1"/>
    <property type="molecule type" value="Genomic_DNA"/>
</dbReference>
<evidence type="ECO:0000313" key="3">
    <source>
        <dbReference type="Proteomes" id="UP000526501"/>
    </source>
</evidence>
<dbReference type="Proteomes" id="UP000526501">
    <property type="component" value="Unassembled WGS sequence"/>
</dbReference>
<protein>
    <submittedName>
        <fullName evidence="2">RidA family protein</fullName>
    </submittedName>
</protein>
<proteinExistence type="predicted"/>
<dbReference type="PANTHER" id="PTHR43760">
    <property type="entry name" value="ENDORIBONUCLEASE-RELATED"/>
    <property type="match status" value="1"/>
</dbReference>
<name>A0A7X1B8I8_9BACT</name>
<accession>A0A7X1B8I8</accession>
<evidence type="ECO:0000259" key="1">
    <source>
        <dbReference type="Pfam" id="PF14588"/>
    </source>
</evidence>
<feature type="domain" description="Endoribonuclease L-PSP/chorismate mutase-like" evidence="1">
    <location>
        <begin position="26"/>
        <end position="133"/>
    </location>
</feature>
<evidence type="ECO:0000313" key="2">
    <source>
        <dbReference type="EMBL" id="MBC2607532.1"/>
    </source>
</evidence>
<dbReference type="Pfam" id="PF14588">
    <property type="entry name" value="YjgF_endoribonc"/>
    <property type="match status" value="1"/>
</dbReference>
<dbReference type="SUPFAM" id="SSF55298">
    <property type="entry name" value="YjgF-like"/>
    <property type="match status" value="1"/>
</dbReference>
<keyword evidence="3" id="KW-1185">Reference proteome</keyword>
<dbReference type="AlphaFoldDB" id="A0A7X1B8I8"/>
<sequence length="150" mass="16018">MRLSLPPPIKTPPGVEFPFVMVRVNGKRATISGHGPQVEDGSLSPIKGKLGAEVSIEDGYHTAKLTALSILGSLKREIGNLDRVANWSRVFGMVACTPDFAKQPAVINGFSDLILELYGPERGAHSRSAVGMAALPFGIPVEIEAELELK</sequence>
<reference evidence="2 3" key="1">
    <citation type="submission" date="2020-07" db="EMBL/GenBank/DDBJ databases">
        <authorList>
            <person name="Feng X."/>
        </authorList>
    </citation>
    <scope>NUCLEOTIDE SEQUENCE [LARGE SCALE GENOMIC DNA]</scope>
    <source>
        <strain evidence="2 3">JCM23202</strain>
    </source>
</reference>